<dbReference type="InterPro" id="IPR027417">
    <property type="entry name" value="P-loop_NTPase"/>
</dbReference>
<protein>
    <recommendedName>
        <fullName evidence="1">TraG P-loop domain-containing protein</fullName>
    </recommendedName>
</protein>
<dbReference type="PANTHER" id="PTHR38467">
    <property type="match status" value="1"/>
</dbReference>
<dbReference type="AlphaFoldDB" id="B6W590"/>
<reference evidence="2 3" key="1">
    <citation type="submission" date="2008-10" db="EMBL/GenBank/DDBJ databases">
        <title>Draft genome sequence of Bacteroides dorei (DSM 17855).</title>
        <authorList>
            <person name="Sudarsanam P."/>
            <person name="Ley R."/>
            <person name="Guruge J."/>
            <person name="Turnbaugh P.J."/>
            <person name="Mahowald M."/>
            <person name="Liep D."/>
            <person name="Gordon J."/>
        </authorList>
    </citation>
    <scope>NUCLEOTIDE SEQUENCE [LARGE SCALE GENOMIC DNA]</scope>
    <source>
        <strain evidence="2 3">DSM 17855</strain>
    </source>
</reference>
<dbReference type="NCBIfam" id="TIGR03783">
    <property type="entry name" value="Bac_Flav_CT_G"/>
    <property type="match status" value="1"/>
</dbReference>
<dbReference type="PANTHER" id="PTHR38467:SF1">
    <property type="entry name" value="CONJUGATIVE TRANSFER: ASSEMBLY"/>
    <property type="match status" value="1"/>
</dbReference>
<sequence>MIHDRTNGKDGIYITYEEDNPISFNPFYTESGKFDVEKRDSINTLILTLWKREDESPKRSEEVALSGAVNAYIRKISENRNIRPDFNGFYEFVADDYRRMIEEKKVREKDFDIDGFLNVLEPFYRGGDYDFLLNSDKELDLTGKRFIVFELDNISSNKVLLPVVTLIIMETFIAKMRRLKGIRKMILIEECWKALMSANMSE</sequence>
<evidence type="ECO:0000313" key="3">
    <source>
        <dbReference type="Proteomes" id="UP000004849"/>
    </source>
</evidence>
<gene>
    <name evidence="2" type="ORF">BACDOR_04740</name>
</gene>
<dbReference type="SUPFAM" id="SSF52540">
    <property type="entry name" value="P-loop containing nucleoside triphosphate hydrolases"/>
    <property type="match status" value="1"/>
</dbReference>
<dbReference type="InterPro" id="IPR053155">
    <property type="entry name" value="F-pilin_assembly_TraC"/>
</dbReference>
<accession>B6W590</accession>
<dbReference type="Gene3D" id="1.10.8.730">
    <property type="match status" value="1"/>
</dbReference>
<dbReference type="Gene3D" id="3.40.50.300">
    <property type="entry name" value="P-loop containing nucleotide triphosphate hydrolases"/>
    <property type="match status" value="1"/>
</dbReference>
<organism evidence="2 3">
    <name type="scientific">Phocaeicola dorei DSM 17855</name>
    <dbReference type="NCBI Taxonomy" id="483217"/>
    <lineage>
        <taxon>Bacteria</taxon>
        <taxon>Pseudomonadati</taxon>
        <taxon>Bacteroidota</taxon>
        <taxon>Bacteroidia</taxon>
        <taxon>Bacteroidales</taxon>
        <taxon>Bacteroidaceae</taxon>
        <taxon>Phocaeicola</taxon>
    </lineage>
</organism>
<feature type="domain" description="TraG P-loop" evidence="1">
    <location>
        <begin position="10"/>
        <end position="202"/>
    </location>
</feature>
<dbReference type="Proteomes" id="UP000004849">
    <property type="component" value="Unassembled WGS sequence"/>
</dbReference>
<proteinExistence type="predicted"/>
<evidence type="ECO:0000259" key="1">
    <source>
        <dbReference type="Pfam" id="PF19044"/>
    </source>
</evidence>
<feature type="non-terminal residue" evidence="2">
    <location>
        <position position="202"/>
    </location>
</feature>
<dbReference type="EMBL" id="ABWZ01000088">
    <property type="protein sequence ID" value="EEB22827.1"/>
    <property type="molecule type" value="Genomic_DNA"/>
</dbReference>
<dbReference type="InterPro" id="IPR022509">
    <property type="entry name" value="Conjugation_ATPase_TraG"/>
</dbReference>
<dbReference type="InterPro" id="IPR043964">
    <property type="entry name" value="P-loop_TraG"/>
</dbReference>
<dbReference type="Pfam" id="PF19044">
    <property type="entry name" value="P-loop_TraG"/>
    <property type="match status" value="1"/>
</dbReference>
<reference evidence="2 3" key="2">
    <citation type="submission" date="2008-10" db="EMBL/GenBank/DDBJ databases">
        <authorList>
            <person name="Fulton L."/>
            <person name="Clifton S."/>
            <person name="Fulton B."/>
            <person name="Xu J."/>
            <person name="Minx P."/>
            <person name="Pepin K.H."/>
            <person name="Johnson M."/>
            <person name="Thiruvilangam P."/>
            <person name="Bhonagiri V."/>
            <person name="Nash W.E."/>
            <person name="Mardis E.R."/>
            <person name="Wilson R.K."/>
        </authorList>
    </citation>
    <scope>NUCLEOTIDE SEQUENCE [LARGE SCALE GENOMIC DNA]</scope>
    <source>
        <strain evidence="2 3">DSM 17855</strain>
    </source>
</reference>
<dbReference type="HOGENOM" id="CLU_015522_0_1_10"/>
<name>B6W590_9BACT</name>
<evidence type="ECO:0000313" key="2">
    <source>
        <dbReference type="EMBL" id="EEB22827.1"/>
    </source>
</evidence>